<organism evidence="2 3">
    <name type="scientific">Thalassomonas haliotis</name>
    <dbReference type="NCBI Taxonomy" id="485448"/>
    <lineage>
        <taxon>Bacteria</taxon>
        <taxon>Pseudomonadati</taxon>
        <taxon>Pseudomonadota</taxon>
        <taxon>Gammaproteobacteria</taxon>
        <taxon>Alteromonadales</taxon>
        <taxon>Colwelliaceae</taxon>
        <taxon>Thalassomonas</taxon>
    </lineage>
</organism>
<feature type="signal peptide" evidence="1">
    <location>
        <begin position="1"/>
        <end position="21"/>
    </location>
</feature>
<dbReference type="EMBL" id="CP059693">
    <property type="protein sequence ID" value="WDE11994.1"/>
    <property type="molecule type" value="Genomic_DNA"/>
</dbReference>
<keyword evidence="1" id="KW-0732">Signal</keyword>
<accession>A0ABY7VFR0</accession>
<dbReference type="InterPro" id="IPR032710">
    <property type="entry name" value="NTF2-like_dom_sf"/>
</dbReference>
<dbReference type="InterPro" id="IPR009959">
    <property type="entry name" value="Cyclase_SnoaL-like"/>
</dbReference>
<dbReference type="PANTHER" id="PTHR38436">
    <property type="entry name" value="POLYKETIDE CYCLASE SNOAL-LIKE DOMAIN"/>
    <property type="match status" value="1"/>
</dbReference>
<dbReference type="Gene3D" id="3.10.450.50">
    <property type="match status" value="1"/>
</dbReference>
<dbReference type="PANTHER" id="PTHR38436:SF1">
    <property type="entry name" value="ESTER CYCLASE"/>
    <property type="match status" value="1"/>
</dbReference>
<evidence type="ECO:0000313" key="3">
    <source>
        <dbReference type="Proteomes" id="UP001215231"/>
    </source>
</evidence>
<gene>
    <name evidence="2" type="ORF">H3N35_00430</name>
</gene>
<dbReference type="RefSeq" id="WP_274052221.1">
    <property type="nucleotide sequence ID" value="NZ_CP059693.1"/>
</dbReference>
<sequence>MKLKLLAPVLLLSLTAMGVSAVETLQTEEQTAQVKKVKSKSARSEAIAVRFYNKIFNERADIERTAKRFMKEDYIQHNAFVGTGRENFINGIGNLLASNPDMKFEIKHVVTDGDLVVLFVHMHVPGSGEPGEAIMEMLRIEDGKIAEHWDVQQPIPASIPHDNGMF</sequence>
<name>A0ABY7VFR0_9GAMM</name>
<protein>
    <submittedName>
        <fullName evidence="2">Ester cyclase</fullName>
    </submittedName>
</protein>
<reference evidence="2 3" key="1">
    <citation type="journal article" date="2022" name="Mar. Drugs">
        <title>Bioassay-Guided Fractionation Leads to the Detection of Cholic Acid Generated by the Rare Thalassomonas sp.</title>
        <authorList>
            <person name="Pheiffer F."/>
            <person name="Schneider Y.K."/>
            <person name="Hansen E.H."/>
            <person name="Andersen J.H."/>
            <person name="Isaksson J."/>
            <person name="Busche T."/>
            <person name="R C."/>
            <person name="Kalinowski J."/>
            <person name="Zyl L.V."/>
            <person name="Trindade M."/>
        </authorList>
    </citation>
    <scope>NUCLEOTIDE SEQUENCE [LARGE SCALE GENOMIC DNA]</scope>
    <source>
        <strain evidence="2 3">A5K-61T</strain>
    </source>
</reference>
<dbReference type="Pfam" id="PF07366">
    <property type="entry name" value="SnoaL"/>
    <property type="match status" value="1"/>
</dbReference>
<dbReference type="SUPFAM" id="SSF54427">
    <property type="entry name" value="NTF2-like"/>
    <property type="match status" value="1"/>
</dbReference>
<proteinExistence type="predicted"/>
<feature type="chain" id="PRO_5046290005" evidence="1">
    <location>
        <begin position="22"/>
        <end position="166"/>
    </location>
</feature>
<evidence type="ECO:0000256" key="1">
    <source>
        <dbReference type="SAM" id="SignalP"/>
    </source>
</evidence>
<keyword evidence="3" id="KW-1185">Reference proteome</keyword>
<dbReference type="Proteomes" id="UP001215231">
    <property type="component" value="Chromosome"/>
</dbReference>
<evidence type="ECO:0000313" key="2">
    <source>
        <dbReference type="EMBL" id="WDE11994.1"/>
    </source>
</evidence>